<dbReference type="SUPFAM" id="SSF48264">
    <property type="entry name" value="Cytochrome P450"/>
    <property type="match status" value="1"/>
</dbReference>
<reference evidence="7 8" key="1">
    <citation type="journal article" date="2020" name="Mol. Biol. Evol.">
        <title>Interspecific Gene Flow and the Evolution of Specialization in Black and White Rhinoceros.</title>
        <authorList>
            <person name="Moodley Y."/>
            <person name="Westbury M.V."/>
            <person name="Russo I.M."/>
            <person name="Gopalakrishnan S."/>
            <person name="Rakotoarivelo A."/>
            <person name="Olsen R.A."/>
            <person name="Prost S."/>
            <person name="Tunstall T."/>
            <person name="Ryder O.A."/>
            <person name="Dalen L."/>
            <person name="Bruford M.W."/>
        </authorList>
    </citation>
    <scope>NUCLEOTIDE SEQUENCE [LARGE SCALE GENOMIC DNA]</scope>
    <source>
        <strain evidence="7">SBR-YM</strain>
        <tissue evidence="7">Skin</tissue>
    </source>
</reference>
<dbReference type="GO" id="GO:0020037">
    <property type="term" value="F:heme binding"/>
    <property type="evidence" value="ECO:0007669"/>
    <property type="project" value="InterPro"/>
</dbReference>
<evidence type="ECO:0000256" key="6">
    <source>
        <dbReference type="SAM" id="MobiDB-lite"/>
    </source>
</evidence>
<evidence type="ECO:0000313" key="7">
    <source>
        <dbReference type="EMBL" id="KAF5910556.1"/>
    </source>
</evidence>
<keyword evidence="8" id="KW-1185">Reference proteome</keyword>
<keyword evidence="3" id="KW-0479">Metal-binding</keyword>
<evidence type="ECO:0000256" key="1">
    <source>
        <dbReference type="ARBA" id="ARBA00010617"/>
    </source>
</evidence>
<dbReference type="GO" id="GO:0016705">
    <property type="term" value="F:oxidoreductase activity, acting on paired donors, with incorporation or reduction of molecular oxygen"/>
    <property type="evidence" value="ECO:0007669"/>
    <property type="project" value="InterPro"/>
</dbReference>
<dbReference type="InterPro" id="IPR036396">
    <property type="entry name" value="Cyt_P450_sf"/>
</dbReference>
<gene>
    <name evidence="7" type="ORF">HPG69_004643</name>
</gene>
<feature type="region of interest" description="Disordered" evidence="6">
    <location>
        <begin position="1"/>
        <end position="27"/>
    </location>
</feature>
<evidence type="ECO:0000256" key="5">
    <source>
        <dbReference type="SAM" id="Coils"/>
    </source>
</evidence>
<dbReference type="GO" id="GO:0005506">
    <property type="term" value="F:iron ion binding"/>
    <property type="evidence" value="ECO:0007669"/>
    <property type="project" value="InterPro"/>
</dbReference>
<dbReference type="InterPro" id="IPR002401">
    <property type="entry name" value="Cyt_P450_E_grp-I"/>
</dbReference>
<dbReference type="Proteomes" id="UP000551758">
    <property type="component" value="Unassembled WGS sequence"/>
</dbReference>
<dbReference type="AlphaFoldDB" id="A0A7J7E571"/>
<evidence type="ECO:0000313" key="8">
    <source>
        <dbReference type="Proteomes" id="UP000551758"/>
    </source>
</evidence>
<dbReference type="InterPro" id="IPR001128">
    <property type="entry name" value="Cyt_P450"/>
</dbReference>
<keyword evidence="2" id="KW-0349">Heme</keyword>
<name>A0A7J7E571_DICBM</name>
<evidence type="ECO:0000256" key="3">
    <source>
        <dbReference type="ARBA" id="ARBA00022723"/>
    </source>
</evidence>
<keyword evidence="4" id="KW-0408">Iron</keyword>
<protein>
    <submittedName>
        <fullName evidence="7">Uncharacterized protein</fullName>
    </submittedName>
</protein>
<dbReference type="EMBL" id="JACDTQ010004070">
    <property type="protein sequence ID" value="KAF5910556.1"/>
    <property type="molecule type" value="Genomic_DNA"/>
</dbReference>
<proteinExistence type="inferred from homology"/>
<dbReference type="GO" id="GO:0016020">
    <property type="term" value="C:membrane"/>
    <property type="evidence" value="ECO:0007669"/>
    <property type="project" value="TreeGrafter"/>
</dbReference>
<dbReference type="GO" id="GO:0004497">
    <property type="term" value="F:monooxygenase activity"/>
    <property type="evidence" value="ECO:0007669"/>
    <property type="project" value="InterPro"/>
</dbReference>
<evidence type="ECO:0000256" key="2">
    <source>
        <dbReference type="ARBA" id="ARBA00022617"/>
    </source>
</evidence>
<organism evidence="7 8">
    <name type="scientific">Diceros bicornis minor</name>
    <name type="common">South-central black rhinoceros</name>
    <dbReference type="NCBI Taxonomy" id="77932"/>
    <lineage>
        <taxon>Eukaryota</taxon>
        <taxon>Metazoa</taxon>
        <taxon>Chordata</taxon>
        <taxon>Craniata</taxon>
        <taxon>Vertebrata</taxon>
        <taxon>Euteleostomi</taxon>
        <taxon>Mammalia</taxon>
        <taxon>Eutheria</taxon>
        <taxon>Laurasiatheria</taxon>
        <taxon>Perissodactyla</taxon>
        <taxon>Rhinocerotidae</taxon>
        <taxon>Diceros</taxon>
    </lineage>
</organism>
<accession>A0A7J7E571</accession>
<dbReference type="PRINTS" id="PR00463">
    <property type="entry name" value="EP450I"/>
</dbReference>
<dbReference type="Gene3D" id="1.10.630.10">
    <property type="entry name" value="Cytochrome P450"/>
    <property type="match status" value="1"/>
</dbReference>
<sequence length="601" mass="69039">MPNTSLTASRQAAGIPGITPTEEKDGNLPDIVNSGSLHEFLVNLHERYGPVVSFWFGRRLVVSLGTVDVLKQHINPNKTSDPFETMLKSLLRYQSGGGNSNFALLLKEWSPENCLTTYHSELKEGRLFFPIVYLHIQNSVVTYSTWNYFVSNTKLSEELLDKWLSYPESQHVPLCQHMLGFAMKSVTQMVMGSTFEDDQEVIRFQKNHGTVWSEIGKGFLDGSLDKSTTRKKQYEDALMQLESILKKIIKERKGMNFNQHVFIDSLVQGNLNDQQILEDMCTWAICFLTTSEEVQKKLYEEIDQVFGKGPITPEKIEQLRYCRQVLCETVRAAKLTPVSARLQDIEGKIDKFIIPRETLVLYALGVVLQDPSTWPSAHKYEISAIVFWFVTVKLDSYLQSAVAYNELLNVDVFIDFIFLVYKQIIASIKSVSIFSKVEKRTVFCIYCLEIIKFDPDRFDDELVVKTFSLLGFSGPQECPELRQQLKEICHVQLERKGRKMINVCKWKLAVEVWKFIVKNISSTRFLWNERALLHFVLVKFKAELILCMFGKNEELTCCLSGLQMCCSIFYINILFNFKNGLTSPSVLSKQLYICTSQLLKS</sequence>
<keyword evidence="5" id="KW-0175">Coiled coil</keyword>
<dbReference type="PANTHER" id="PTHR24280">
    <property type="entry name" value="CYTOCHROME P450 20A1"/>
    <property type="match status" value="1"/>
</dbReference>
<evidence type="ECO:0000256" key="4">
    <source>
        <dbReference type="ARBA" id="ARBA00023004"/>
    </source>
</evidence>
<dbReference type="PANTHER" id="PTHR24280:SF4">
    <property type="entry name" value="CYTOCHROME P450 20A1"/>
    <property type="match status" value="1"/>
</dbReference>
<comment type="similarity">
    <text evidence="1">Belongs to the cytochrome P450 family.</text>
</comment>
<feature type="compositionally biased region" description="Polar residues" evidence="6">
    <location>
        <begin position="1"/>
        <end position="10"/>
    </location>
</feature>
<dbReference type="InterPro" id="IPR052666">
    <property type="entry name" value="CYP450_20A1-like"/>
</dbReference>
<dbReference type="Pfam" id="PF00067">
    <property type="entry name" value="p450"/>
    <property type="match status" value="1"/>
</dbReference>
<comment type="caution">
    <text evidence="7">The sequence shown here is derived from an EMBL/GenBank/DDBJ whole genome shotgun (WGS) entry which is preliminary data.</text>
</comment>
<feature type="coiled-coil region" evidence="5">
    <location>
        <begin position="224"/>
        <end position="251"/>
    </location>
</feature>